<dbReference type="EMBL" id="JABCAG010000142">
    <property type="protein sequence ID" value="NMP59920.1"/>
    <property type="molecule type" value="Genomic_DNA"/>
</dbReference>
<evidence type="ECO:0000256" key="1">
    <source>
        <dbReference type="SAM" id="MobiDB-lite"/>
    </source>
</evidence>
<organism evidence="2 3">
    <name type="scientific">Enterococcus mundtii</name>
    <dbReference type="NCBI Taxonomy" id="53346"/>
    <lineage>
        <taxon>Bacteria</taxon>
        <taxon>Bacillati</taxon>
        <taxon>Bacillota</taxon>
        <taxon>Bacilli</taxon>
        <taxon>Lactobacillales</taxon>
        <taxon>Enterococcaceae</taxon>
        <taxon>Enterococcus</taxon>
    </lineage>
</organism>
<name>A0A848N167_ENTMU</name>
<gene>
    <name evidence="2" type="ORF">HI921_15985</name>
</gene>
<reference evidence="2 3" key="1">
    <citation type="submission" date="2020-04" db="EMBL/GenBank/DDBJ databases">
        <authorList>
            <person name="Abaymova A."/>
            <person name="Teymurazov M."/>
            <person name="Tazyna O."/>
            <person name="Chatushin Y."/>
            <person name="Svetoch E."/>
            <person name="Pereligyn V."/>
            <person name="Pohylenko V."/>
            <person name="Platonov M."/>
            <person name="Kartsev N."/>
            <person name="Skryabin Y."/>
            <person name="Sizova A."/>
            <person name="Solomentsev V."/>
            <person name="Kislichkina A."/>
            <person name="Bogun A."/>
        </authorList>
    </citation>
    <scope>NUCLEOTIDE SEQUENCE [LARGE SCALE GENOMIC DNA]</scope>
    <source>
        <strain evidence="3">SCPM-O-B-8398 (E28)</strain>
    </source>
</reference>
<sequence length="48" mass="5493">ELQSRAMDNVATDKANKKEERSEEEYNLADTLEKLKSNSESSEDDKTD</sequence>
<proteinExistence type="predicted"/>
<accession>A0A848N167</accession>
<dbReference type="AlphaFoldDB" id="A0A848N167"/>
<feature type="non-terminal residue" evidence="2">
    <location>
        <position position="1"/>
    </location>
</feature>
<dbReference type="Proteomes" id="UP000557857">
    <property type="component" value="Unassembled WGS sequence"/>
</dbReference>
<evidence type="ECO:0000313" key="2">
    <source>
        <dbReference type="EMBL" id="NMP59920.1"/>
    </source>
</evidence>
<feature type="region of interest" description="Disordered" evidence="1">
    <location>
        <begin position="1"/>
        <end position="48"/>
    </location>
</feature>
<protein>
    <submittedName>
        <fullName evidence="2">Uncharacterized protein</fullName>
    </submittedName>
</protein>
<comment type="caution">
    <text evidence="2">The sequence shown here is derived from an EMBL/GenBank/DDBJ whole genome shotgun (WGS) entry which is preliminary data.</text>
</comment>
<evidence type="ECO:0000313" key="3">
    <source>
        <dbReference type="Proteomes" id="UP000557857"/>
    </source>
</evidence>